<proteinExistence type="predicted"/>
<sequence length="50" mass="5530">MSDSEKAKNKKYVDTSYLSHVTTPGHYQLAPPHRLKSGPTGKGPVELCKF</sequence>
<gene>
    <name evidence="2" type="ORF">DAPPUDRAFT_238746</name>
</gene>
<protein>
    <submittedName>
        <fullName evidence="2">Uncharacterized protein</fullName>
    </submittedName>
</protein>
<dbReference type="Proteomes" id="UP000000305">
    <property type="component" value="Unassembled WGS sequence"/>
</dbReference>
<dbReference type="EMBL" id="GL732534">
    <property type="protein sequence ID" value="EFX84434.1"/>
    <property type="molecule type" value="Genomic_DNA"/>
</dbReference>
<evidence type="ECO:0000256" key="1">
    <source>
        <dbReference type="SAM" id="MobiDB-lite"/>
    </source>
</evidence>
<feature type="region of interest" description="Disordered" evidence="1">
    <location>
        <begin position="23"/>
        <end position="43"/>
    </location>
</feature>
<dbReference type="KEGG" id="dpx:DAPPUDRAFT_238746"/>
<dbReference type="InParanoid" id="E9G7A1"/>
<evidence type="ECO:0000313" key="3">
    <source>
        <dbReference type="Proteomes" id="UP000000305"/>
    </source>
</evidence>
<dbReference type="AlphaFoldDB" id="E9G7A1"/>
<accession>E9G7A1</accession>
<keyword evidence="3" id="KW-1185">Reference proteome</keyword>
<reference evidence="2 3" key="1">
    <citation type="journal article" date="2011" name="Science">
        <title>The ecoresponsive genome of Daphnia pulex.</title>
        <authorList>
            <person name="Colbourne J.K."/>
            <person name="Pfrender M.E."/>
            <person name="Gilbert D."/>
            <person name="Thomas W.K."/>
            <person name="Tucker A."/>
            <person name="Oakley T.H."/>
            <person name="Tokishita S."/>
            <person name="Aerts A."/>
            <person name="Arnold G.J."/>
            <person name="Basu M.K."/>
            <person name="Bauer D.J."/>
            <person name="Caceres C.E."/>
            <person name="Carmel L."/>
            <person name="Casola C."/>
            <person name="Choi J.H."/>
            <person name="Detter J.C."/>
            <person name="Dong Q."/>
            <person name="Dusheyko S."/>
            <person name="Eads B.D."/>
            <person name="Frohlich T."/>
            <person name="Geiler-Samerotte K.A."/>
            <person name="Gerlach D."/>
            <person name="Hatcher P."/>
            <person name="Jogdeo S."/>
            <person name="Krijgsveld J."/>
            <person name="Kriventseva E.V."/>
            <person name="Kultz D."/>
            <person name="Laforsch C."/>
            <person name="Lindquist E."/>
            <person name="Lopez J."/>
            <person name="Manak J.R."/>
            <person name="Muller J."/>
            <person name="Pangilinan J."/>
            <person name="Patwardhan R.P."/>
            <person name="Pitluck S."/>
            <person name="Pritham E.J."/>
            <person name="Rechtsteiner A."/>
            <person name="Rho M."/>
            <person name="Rogozin I.B."/>
            <person name="Sakarya O."/>
            <person name="Salamov A."/>
            <person name="Schaack S."/>
            <person name="Shapiro H."/>
            <person name="Shiga Y."/>
            <person name="Skalitzky C."/>
            <person name="Smith Z."/>
            <person name="Souvorov A."/>
            <person name="Sung W."/>
            <person name="Tang Z."/>
            <person name="Tsuchiya D."/>
            <person name="Tu H."/>
            <person name="Vos H."/>
            <person name="Wang M."/>
            <person name="Wolf Y.I."/>
            <person name="Yamagata H."/>
            <person name="Yamada T."/>
            <person name="Ye Y."/>
            <person name="Shaw J.R."/>
            <person name="Andrews J."/>
            <person name="Crease T.J."/>
            <person name="Tang H."/>
            <person name="Lucas S.M."/>
            <person name="Robertson H.M."/>
            <person name="Bork P."/>
            <person name="Koonin E.V."/>
            <person name="Zdobnov E.M."/>
            <person name="Grigoriev I.V."/>
            <person name="Lynch M."/>
            <person name="Boore J.L."/>
        </authorList>
    </citation>
    <scope>NUCLEOTIDE SEQUENCE [LARGE SCALE GENOMIC DNA]</scope>
</reference>
<organism evidence="2 3">
    <name type="scientific">Daphnia pulex</name>
    <name type="common">Water flea</name>
    <dbReference type="NCBI Taxonomy" id="6669"/>
    <lineage>
        <taxon>Eukaryota</taxon>
        <taxon>Metazoa</taxon>
        <taxon>Ecdysozoa</taxon>
        <taxon>Arthropoda</taxon>
        <taxon>Crustacea</taxon>
        <taxon>Branchiopoda</taxon>
        <taxon>Diplostraca</taxon>
        <taxon>Cladocera</taxon>
        <taxon>Anomopoda</taxon>
        <taxon>Daphniidae</taxon>
        <taxon>Daphnia</taxon>
    </lineage>
</organism>
<dbReference type="HOGENOM" id="CLU_3126444_0_0_1"/>
<name>E9G7A1_DAPPU</name>
<evidence type="ECO:0000313" key="2">
    <source>
        <dbReference type="EMBL" id="EFX84434.1"/>
    </source>
</evidence>